<evidence type="ECO:0000259" key="7">
    <source>
        <dbReference type="PROSITE" id="PS51700"/>
    </source>
</evidence>
<dbReference type="GO" id="GO:0005737">
    <property type="term" value="C:cytoplasm"/>
    <property type="evidence" value="ECO:0007669"/>
    <property type="project" value="TreeGrafter"/>
</dbReference>
<dbReference type="OrthoDB" id="10255632at2759"/>
<comment type="caution">
    <text evidence="8">The sequence shown here is derived from an EMBL/GenBank/DDBJ whole genome shotgun (WGS) entry which is preliminary data.</text>
</comment>
<evidence type="ECO:0000313" key="8">
    <source>
        <dbReference type="EMBL" id="NXN07932.1"/>
    </source>
</evidence>
<evidence type="ECO:0000313" key="9">
    <source>
        <dbReference type="Proteomes" id="UP000557230"/>
    </source>
</evidence>
<dbReference type="InterPro" id="IPR005314">
    <property type="entry name" value="Peptidase_C50"/>
</dbReference>
<evidence type="ECO:0000256" key="3">
    <source>
        <dbReference type="ARBA" id="ARBA00022801"/>
    </source>
</evidence>
<dbReference type="GO" id="GO:0006508">
    <property type="term" value="P:proteolysis"/>
    <property type="evidence" value="ECO:0007669"/>
    <property type="project" value="InterPro"/>
</dbReference>
<feature type="compositionally biased region" description="Basic residues" evidence="6">
    <location>
        <begin position="771"/>
        <end position="784"/>
    </location>
</feature>
<feature type="non-terminal residue" evidence="8">
    <location>
        <position position="1"/>
    </location>
</feature>
<accession>A0A7L1G1Y0</accession>
<proteinExistence type="predicted"/>
<dbReference type="EMBL" id="VXBD01001847">
    <property type="protein sequence ID" value="NXN07932.1"/>
    <property type="molecule type" value="Genomic_DNA"/>
</dbReference>
<dbReference type="GO" id="GO:0005634">
    <property type="term" value="C:nucleus"/>
    <property type="evidence" value="ECO:0007669"/>
    <property type="project" value="InterPro"/>
</dbReference>
<evidence type="ECO:0000256" key="1">
    <source>
        <dbReference type="ARBA" id="ARBA00000451"/>
    </source>
</evidence>
<keyword evidence="4" id="KW-0159">Chromosome partition</keyword>
<evidence type="ECO:0000256" key="2">
    <source>
        <dbReference type="ARBA" id="ARBA00012489"/>
    </source>
</evidence>
<reference evidence="8 9" key="1">
    <citation type="submission" date="2019-09" db="EMBL/GenBank/DDBJ databases">
        <title>Bird 10,000 Genomes (B10K) Project - Family phase.</title>
        <authorList>
            <person name="Zhang G."/>
        </authorList>
    </citation>
    <scope>NUCLEOTIDE SEQUENCE [LARGE SCALE GENOMIC DNA]</scope>
    <source>
        <strain evidence="8">B10K-DU-001-78</strain>
        <tissue evidence="8">Muscle</tissue>
    </source>
</reference>
<keyword evidence="3" id="KW-0378">Hydrolase</keyword>
<dbReference type="PANTHER" id="PTHR12792:SF0">
    <property type="entry name" value="SEPARIN"/>
    <property type="match status" value="1"/>
</dbReference>
<feature type="region of interest" description="Disordered" evidence="6">
    <location>
        <begin position="917"/>
        <end position="997"/>
    </location>
</feature>
<evidence type="ECO:0000256" key="5">
    <source>
        <dbReference type="SAM" id="Coils"/>
    </source>
</evidence>
<dbReference type="GO" id="GO:0072686">
    <property type="term" value="C:mitotic spindle"/>
    <property type="evidence" value="ECO:0007669"/>
    <property type="project" value="TreeGrafter"/>
</dbReference>
<dbReference type="Pfam" id="PF03568">
    <property type="entry name" value="Separin_C"/>
    <property type="match status" value="1"/>
</dbReference>
<dbReference type="PROSITE" id="PS51700">
    <property type="entry name" value="SEPARIN"/>
    <property type="match status" value="1"/>
</dbReference>
<dbReference type="PANTHER" id="PTHR12792">
    <property type="entry name" value="EXTRA SPINDLE POLES 1-RELATED"/>
    <property type="match status" value="1"/>
</dbReference>
<evidence type="ECO:0000256" key="6">
    <source>
        <dbReference type="SAM" id="MobiDB-lite"/>
    </source>
</evidence>
<feature type="region of interest" description="Disordered" evidence="6">
    <location>
        <begin position="518"/>
        <end position="541"/>
    </location>
</feature>
<feature type="domain" description="Peptidase C50" evidence="7">
    <location>
        <begin position="1446"/>
        <end position="1541"/>
    </location>
</feature>
<name>A0A7L1G1Y0_9PICI</name>
<protein>
    <recommendedName>
        <fullName evidence="2">separase</fullName>
        <ecNumber evidence="2">3.4.22.49</ecNumber>
    </recommendedName>
</protein>
<dbReference type="GO" id="GO:0051307">
    <property type="term" value="P:meiotic chromosome separation"/>
    <property type="evidence" value="ECO:0007669"/>
    <property type="project" value="TreeGrafter"/>
</dbReference>
<dbReference type="Proteomes" id="UP000557230">
    <property type="component" value="Unassembled WGS sequence"/>
</dbReference>
<dbReference type="GO" id="GO:0005813">
    <property type="term" value="C:centrosome"/>
    <property type="evidence" value="ECO:0007669"/>
    <property type="project" value="TreeGrafter"/>
</dbReference>
<gene>
    <name evidence="8" type="primary">Espl1</name>
    <name evidence="8" type="ORF">INDMAC_R08725</name>
</gene>
<feature type="region of interest" description="Disordered" evidence="6">
    <location>
        <begin position="876"/>
        <end position="905"/>
    </location>
</feature>
<keyword evidence="5" id="KW-0175">Coiled coil</keyword>
<dbReference type="EC" id="3.4.22.49" evidence="2"/>
<evidence type="ECO:0000256" key="4">
    <source>
        <dbReference type="ARBA" id="ARBA00022829"/>
    </source>
</evidence>
<sequence>TLKDGLEGHNLDVDTLVSILFAELKAYKAVKSDTGQERYNVLCDLLQLCPEGSSHLQQRAASLTELAQLLCYHSYAQQTDCSSLDSIHEALRLLEMVPRTSQNQDQLLDDQAQALLWLYICTLESNLQKNIEREQRAKAQEMKNLEESEANDLGYEGRLLEEKFLYDGITCNLLTDTALSKSLDDALALWKQLLPSPRVPALRSPEQTVASLQLLAALYKLMAKPLQAMESYLLLRALCSALGDSLGAASALCQLTKLLCQLDCPSYAQVFLEEAESCLREADSSQDSFLLLQQTCLLLRSQLCCATFQIQEGLSLLLGVLQNPALQRLMKVWYLLRAHTLSLLATYLSLPSAHLPPELRQQILVQGWKTPKAALADSQKLLRSILILLMGGKLLGCQKASDAHFVDCVDNLLFKWEVLGDMLAALEQLVALLSRLEVVCTAKAFCLEAVKVAMKLQAVRWCTSFLVLKAQLELQRRELELSHLDLQQALFILESDTDFGSEQKQQGQAKILLRKGKLQGKQPPAPISKPPEEEEGFLKGPALDSVPTLGAPEKREALTASPELKPTRRKSLAFLSHPAACSCCLCSDLVLSALCLRWLLCCAQAELAAGRVPEGLALLRSLVPRCASTASGSASRLRGTLQGSSPGRDLLLPVLGLLDDLVASAYATLALQSLASPQLAEELQEELEKGLSFLASCRPHLPSLGVSRASLLLAKATASLYHLASQQGGSVDGVFASSWAWQLPTVVPAQPEVPAAPQTLKMDKAAPQKHAPPRRAPPKHKPKKPLGPAAPKPGVRKSQRAKAQAVPGTKDVFALGDSDSEVPAIVLRPVPAPCTPCHKRCPLPIKLDLAPRPKTSFTIFSESSPPPSRLLRVPRAVGKVKSRLQVGQRGREGQAGTPGTSPHSLAPLLQVTFSDDSDLEEPQVQLPPRATRKVSCAAPQALSPRPPARGQGSLKGSGGHRSGAQPRRGQPGTHRAGAGGEKKERGTRRAPGRRAEEDLDLLRAAEEQKELELSFEALQASQSLCQAAQGGSGVLILGGVLKMVVLRAMVWWCPGAVLGSELDLIWKISSNPTHSMFIPGVSSLNTALELLKDAFNCIRHCPPATLYSQLCQLMAQALGNQDPLFTAYLLSESFSITTHHQLLHILHRKLHKDKKAAGDVAEQLQGLSLQQEGSAQPGQHLTELQELFTFSCRELGPTDRDSFQAQLQQIPSGVTVCLLALASTQPGCLGDTLLVTRLEKGAAPLNLCIPTRLSRVRPGRAQGQLGHLLGLGGHRGSLGTFWGWEGTGAALIETLETQVLGCWRVALLPTSPQPSLEEEAAQLHPQLRRCGWRDLDPTLLKVLLNAAPLLSSQEVQALAVSLCPERPHRAQLLLEEAVEKRTTCSPQPRGSLILVLDKHLQKLPWENISCLKALPVTRLPSLRFLFSYSLAQKHQAGSVLSRGVDPSNTFYVLNPQSNLQGTEERFRGLFESEPGWKGVIGAMPSQQQMEAALLEHDLYIYAGHGAGARLLDGQAIARLQCRAVAFLFGCSSAALDVRGTLEGSGIVLKYIMAGW</sequence>
<organism evidence="8 9">
    <name type="scientific">Indicator maculatus</name>
    <name type="common">spotted honeyguide</name>
    <dbReference type="NCBI Taxonomy" id="545262"/>
    <lineage>
        <taxon>Eukaryota</taxon>
        <taxon>Metazoa</taxon>
        <taxon>Chordata</taxon>
        <taxon>Craniata</taxon>
        <taxon>Vertebrata</taxon>
        <taxon>Euteleostomi</taxon>
        <taxon>Archelosauria</taxon>
        <taxon>Archosauria</taxon>
        <taxon>Dinosauria</taxon>
        <taxon>Saurischia</taxon>
        <taxon>Theropoda</taxon>
        <taxon>Coelurosauria</taxon>
        <taxon>Aves</taxon>
        <taxon>Neognathae</taxon>
        <taxon>Neoaves</taxon>
        <taxon>Telluraves</taxon>
        <taxon>Coraciimorphae</taxon>
        <taxon>Piciformes</taxon>
        <taxon>Indicatoridae</taxon>
        <taxon>Indicator</taxon>
    </lineage>
</organism>
<feature type="non-terminal residue" evidence="8">
    <location>
        <position position="1555"/>
    </location>
</feature>
<feature type="coiled-coil region" evidence="5">
    <location>
        <begin position="124"/>
        <end position="151"/>
    </location>
</feature>
<dbReference type="InterPro" id="IPR030397">
    <property type="entry name" value="SEPARIN_core_dom"/>
</dbReference>
<keyword evidence="9" id="KW-1185">Reference proteome</keyword>
<comment type="catalytic activity">
    <reaction evidence="1">
        <text>All bonds known to be hydrolyzed by this endopeptidase have arginine in P1 and an acidic residue in P4. P6 is often occupied by an acidic residue or by a hydroxy-amino-acid residue, the phosphorylation of which enhances cleavage.</text>
        <dbReference type="EC" id="3.4.22.49"/>
    </reaction>
</comment>
<feature type="region of interest" description="Disordered" evidence="6">
    <location>
        <begin position="762"/>
        <end position="814"/>
    </location>
</feature>
<dbReference type="GO" id="GO:0004197">
    <property type="term" value="F:cysteine-type endopeptidase activity"/>
    <property type="evidence" value="ECO:0007669"/>
    <property type="project" value="InterPro"/>
</dbReference>